<dbReference type="PANTHER" id="PTHR33606">
    <property type="entry name" value="PROTEIN YCII"/>
    <property type="match status" value="1"/>
</dbReference>
<dbReference type="RefSeq" id="WP_309795570.1">
    <property type="nucleotide sequence ID" value="NZ_JAVDPW010000005.1"/>
</dbReference>
<gene>
    <name evidence="3" type="ORF">E9232_003356</name>
</gene>
<evidence type="ECO:0000256" key="1">
    <source>
        <dbReference type="ARBA" id="ARBA00007689"/>
    </source>
</evidence>
<name>A0ABU1JQD4_9PROT</name>
<evidence type="ECO:0000313" key="3">
    <source>
        <dbReference type="EMBL" id="MDR6290830.1"/>
    </source>
</evidence>
<accession>A0ABU1JQD4</accession>
<dbReference type="Proteomes" id="UP001262410">
    <property type="component" value="Unassembled WGS sequence"/>
</dbReference>
<comment type="caution">
    <text evidence="3">The sequence shown here is derived from an EMBL/GenBank/DDBJ whole genome shotgun (WGS) entry which is preliminary data.</text>
</comment>
<organism evidence="3 4">
    <name type="scientific">Inquilinus ginsengisoli</name>
    <dbReference type="NCBI Taxonomy" id="363840"/>
    <lineage>
        <taxon>Bacteria</taxon>
        <taxon>Pseudomonadati</taxon>
        <taxon>Pseudomonadota</taxon>
        <taxon>Alphaproteobacteria</taxon>
        <taxon>Rhodospirillales</taxon>
        <taxon>Rhodospirillaceae</taxon>
        <taxon>Inquilinus</taxon>
    </lineage>
</organism>
<protein>
    <recommendedName>
        <fullName evidence="2">YCII-related domain-containing protein</fullName>
    </recommendedName>
</protein>
<reference evidence="3 4" key="1">
    <citation type="submission" date="2023-07" db="EMBL/GenBank/DDBJ databases">
        <title>Sorghum-associated microbial communities from plants grown in Nebraska, USA.</title>
        <authorList>
            <person name="Schachtman D."/>
        </authorList>
    </citation>
    <scope>NUCLEOTIDE SEQUENCE [LARGE SCALE GENOMIC DNA]</scope>
    <source>
        <strain evidence="3 4">584</strain>
    </source>
</reference>
<dbReference type="EMBL" id="JAVDPW010000005">
    <property type="protein sequence ID" value="MDR6290830.1"/>
    <property type="molecule type" value="Genomic_DNA"/>
</dbReference>
<dbReference type="InterPro" id="IPR011008">
    <property type="entry name" value="Dimeric_a/b-barrel"/>
</dbReference>
<dbReference type="InterPro" id="IPR051807">
    <property type="entry name" value="Sec-metab_biosynth-assoc"/>
</dbReference>
<comment type="similarity">
    <text evidence="1">Belongs to the YciI family.</text>
</comment>
<dbReference type="PANTHER" id="PTHR33606:SF3">
    <property type="entry name" value="PROTEIN YCII"/>
    <property type="match status" value="1"/>
</dbReference>
<evidence type="ECO:0000259" key="2">
    <source>
        <dbReference type="Pfam" id="PF03795"/>
    </source>
</evidence>
<evidence type="ECO:0000313" key="4">
    <source>
        <dbReference type="Proteomes" id="UP001262410"/>
    </source>
</evidence>
<dbReference type="InterPro" id="IPR005545">
    <property type="entry name" value="YCII"/>
</dbReference>
<dbReference type="Gene3D" id="3.30.70.1060">
    <property type="entry name" value="Dimeric alpha+beta barrel"/>
    <property type="match status" value="1"/>
</dbReference>
<keyword evidence="4" id="KW-1185">Reference proteome</keyword>
<proteinExistence type="inferred from homology"/>
<sequence>MHFIVHCLDHPAAVEERLAHYDAHKAYLGAAPIRIVISGPLLADDGETMIGSLFLVEAASKAEVEAFNTADPFNQAGIWREIRIHPFLKRMDNR</sequence>
<dbReference type="SUPFAM" id="SSF54909">
    <property type="entry name" value="Dimeric alpha+beta barrel"/>
    <property type="match status" value="1"/>
</dbReference>
<dbReference type="Pfam" id="PF03795">
    <property type="entry name" value="YCII"/>
    <property type="match status" value="1"/>
</dbReference>
<feature type="domain" description="YCII-related" evidence="2">
    <location>
        <begin position="1"/>
        <end position="87"/>
    </location>
</feature>